<name>A0A3B1CLG0_9ZZZZ</name>
<gene>
    <name evidence="1" type="ORF">MNBD_IGNAVI01-2759</name>
</gene>
<organism evidence="1">
    <name type="scientific">hydrothermal vent metagenome</name>
    <dbReference type="NCBI Taxonomy" id="652676"/>
    <lineage>
        <taxon>unclassified sequences</taxon>
        <taxon>metagenomes</taxon>
        <taxon>ecological metagenomes</taxon>
    </lineage>
</organism>
<dbReference type="SUPFAM" id="SSF56935">
    <property type="entry name" value="Porins"/>
    <property type="match status" value="1"/>
</dbReference>
<accession>A0A3B1CLG0</accession>
<protein>
    <recommendedName>
        <fullName evidence="2">TonB-dependent receptor</fullName>
    </recommendedName>
</protein>
<reference evidence="1" key="1">
    <citation type="submission" date="2018-06" db="EMBL/GenBank/DDBJ databases">
        <authorList>
            <person name="Zhirakovskaya E."/>
        </authorList>
    </citation>
    <scope>NUCLEOTIDE SEQUENCE</scope>
</reference>
<proteinExistence type="predicted"/>
<dbReference type="AlphaFoldDB" id="A0A3B1CLG0"/>
<evidence type="ECO:0008006" key="2">
    <source>
        <dbReference type="Google" id="ProtNLM"/>
    </source>
</evidence>
<sequence>MRKFLKEIPIIIYLLTSSAIAQQDDTTRSYTLTPIEVTAERSVISETNMDISKERLSGIFESNGFSLIRKGVFFAQDIYADGLKRSDINVVVDGERYHTACPNRMDSPLTRVNPIELESVSLMKTNGGLLSGIGGVVNFHRKVPSENPSFQTGISANTAAQKSVDASFKFEGYSHMATLRYSTGSPYTDSEGRSFKDLYGYTDNFDYTLAEGSFQGNQNSFRYGGSFTYTEDVSFPYLMMDERLNKVFSAFFSYKNNKVYFNYTSHLMDNVIRESKMAMTTAAKNLTLGIVGDFYEVYYRNWDANNNFTQRTSGNILIENNLMPNTKTISAAAHHKFKFGHFRLSGKLGVVNQSMNDKESQLSYNNYENKGSFDRWFPIFGINIDYTNSISNSIGYGFILEAASEAPDLEELYISVNKPMKKPNWSGNPNLDQTIISGLRGMIAYENLSLEIYYSQLWGYVNLTEIPAEKPVQSYENINAQLIGTNFSFTSEFADLNLSYTYGQNLTNKLPLSEIRPFEVNFKLRSPKFWSMFFLAAITYEAEQTRVDPILSESTTPAWYKADIGIKYELDHLKINLMIENVTNQLYYRHLSYLRNPFASGFHVFEPGRNVYLSFTYSI</sequence>
<evidence type="ECO:0000313" key="1">
    <source>
        <dbReference type="EMBL" id="VAX19705.1"/>
    </source>
</evidence>
<dbReference type="EMBL" id="UOGD01000150">
    <property type="protein sequence ID" value="VAX19705.1"/>
    <property type="molecule type" value="Genomic_DNA"/>
</dbReference>